<feature type="transmembrane region" description="Helical" evidence="1">
    <location>
        <begin position="61"/>
        <end position="81"/>
    </location>
</feature>
<accession>A0A7X6HBN0</accession>
<protein>
    <submittedName>
        <fullName evidence="2">DUF3054 domain-containing protein</fullName>
    </submittedName>
</protein>
<proteinExistence type="predicted"/>
<organism evidence="2 3">
    <name type="scientific">Arthrobacter mobilis</name>
    <dbReference type="NCBI Taxonomy" id="2724944"/>
    <lineage>
        <taxon>Bacteria</taxon>
        <taxon>Bacillati</taxon>
        <taxon>Actinomycetota</taxon>
        <taxon>Actinomycetes</taxon>
        <taxon>Micrococcales</taxon>
        <taxon>Micrococcaceae</taxon>
        <taxon>Arthrobacter</taxon>
    </lineage>
</organism>
<keyword evidence="1" id="KW-1133">Transmembrane helix</keyword>
<dbReference type="Proteomes" id="UP000544090">
    <property type="component" value="Unassembled WGS sequence"/>
</dbReference>
<name>A0A7X6HBN0_9MICC</name>
<evidence type="ECO:0000256" key="1">
    <source>
        <dbReference type="SAM" id="Phobius"/>
    </source>
</evidence>
<keyword evidence="3" id="KW-1185">Reference proteome</keyword>
<feature type="transmembrane region" description="Helical" evidence="1">
    <location>
        <begin position="93"/>
        <end position="115"/>
    </location>
</feature>
<keyword evidence="1" id="KW-0812">Transmembrane</keyword>
<reference evidence="2 3" key="1">
    <citation type="submission" date="2020-04" db="EMBL/GenBank/DDBJ databases">
        <title>Arthrobacter sp. nov.</title>
        <authorList>
            <person name="Liu S."/>
        </authorList>
    </citation>
    <scope>NUCLEOTIDE SEQUENCE [LARGE SCALE GENOMIC DNA]</scope>
    <source>
        <strain evidence="2 3">E918</strain>
    </source>
</reference>
<comment type="caution">
    <text evidence="2">The sequence shown here is derived from an EMBL/GenBank/DDBJ whole genome shotgun (WGS) entry which is preliminary data.</text>
</comment>
<dbReference type="InterPro" id="IPR021414">
    <property type="entry name" value="DUF3054"/>
</dbReference>
<gene>
    <name evidence="2" type="ORF">HGG74_05480</name>
</gene>
<dbReference type="RefSeq" id="WP_168485335.1">
    <property type="nucleotide sequence ID" value="NZ_JAAZSQ010000003.1"/>
</dbReference>
<keyword evidence="1" id="KW-0472">Membrane</keyword>
<dbReference type="EMBL" id="JAAZSQ010000003">
    <property type="protein sequence ID" value="NKX54001.1"/>
    <property type="molecule type" value="Genomic_DNA"/>
</dbReference>
<evidence type="ECO:0000313" key="2">
    <source>
        <dbReference type="EMBL" id="NKX54001.1"/>
    </source>
</evidence>
<dbReference type="AlphaFoldDB" id="A0A7X6HBN0"/>
<sequence>MKRPAFPALAGDLAAVVLFAALGRETHEHGLDPAGVLLTAAPFLAGAGLGWLVARAWRRPMAVWPTGVAIWLGAVVAGLLLRGAFGGGLAPAFQIVTLVTLGVLLVGWRLAAALVTKLRNVRAVP</sequence>
<dbReference type="Pfam" id="PF11255">
    <property type="entry name" value="DUF3054"/>
    <property type="match status" value="1"/>
</dbReference>
<feature type="transmembrane region" description="Helical" evidence="1">
    <location>
        <begin position="33"/>
        <end position="54"/>
    </location>
</feature>
<evidence type="ECO:0000313" key="3">
    <source>
        <dbReference type="Proteomes" id="UP000544090"/>
    </source>
</evidence>